<evidence type="ECO:0000313" key="7">
    <source>
        <dbReference type="EMBL" id="NRF66237.1"/>
    </source>
</evidence>
<comment type="caution">
    <text evidence="7">The sequence shown here is derived from an EMBL/GenBank/DDBJ whole genome shotgun (WGS) entry which is preliminary data.</text>
</comment>
<dbReference type="InterPro" id="IPR023826">
    <property type="entry name" value="Rhom-like_SP_proteobac"/>
</dbReference>
<evidence type="ECO:0000256" key="1">
    <source>
        <dbReference type="ARBA" id="ARBA00004141"/>
    </source>
</evidence>
<feature type="domain" description="Peptidase S54 rhomboid" evidence="6">
    <location>
        <begin position="42"/>
        <end position="189"/>
    </location>
</feature>
<dbReference type="Gene3D" id="1.20.1540.10">
    <property type="entry name" value="Rhomboid-like"/>
    <property type="match status" value="1"/>
</dbReference>
<dbReference type="InterPro" id="IPR022764">
    <property type="entry name" value="Peptidase_S54_rhomboid_dom"/>
</dbReference>
<feature type="transmembrane region" description="Helical" evidence="5">
    <location>
        <begin position="107"/>
        <end position="126"/>
    </location>
</feature>
<sequence length="190" mass="20420">MAGRFRLAAAWTALAALLAIGSLVVWWLPAQRWDWQPGLAASQPWRWWTAAFVHWSGLHLGANLLGLLLVALLGRAAGCGQRAAMAWFIAWPLTHVALMLQPSLHHYGGLSGVLHAGVAVAAWQLLRSKPLLRPLVGVALLAGLAIKVWFEAPWRGPLRTVPGWDILIAPAAHASGSLAGVLCAALLIRR</sequence>
<dbReference type="GO" id="GO:0016787">
    <property type="term" value="F:hydrolase activity"/>
    <property type="evidence" value="ECO:0007669"/>
    <property type="project" value="UniProtKB-KW"/>
</dbReference>
<reference evidence="7 8" key="1">
    <citation type="submission" date="2020-05" db="EMBL/GenBank/DDBJ databases">
        <title>Aquincola sp. isolate from soil.</title>
        <authorList>
            <person name="Han J."/>
            <person name="Kim D.-U."/>
        </authorList>
    </citation>
    <scope>NUCLEOTIDE SEQUENCE [LARGE SCALE GENOMIC DNA]</scope>
    <source>
        <strain evidence="7 8">S2</strain>
    </source>
</reference>
<keyword evidence="2 5" id="KW-0812">Transmembrane</keyword>
<feature type="transmembrane region" description="Helical" evidence="5">
    <location>
        <begin position="7"/>
        <end position="28"/>
    </location>
</feature>
<organism evidence="7 8">
    <name type="scientific">Pseudaquabacterium terrae</name>
    <dbReference type="NCBI Taxonomy" id="2732868"/>
    <lineage>
        <taxon>Bacteria</taxon>
        <taxon>Pseudomonadati</taxon>
        <taxon>Pseudomonadota</taxon>
        <taxon>Betaproteobacteria</taxon>
        <taxon>Burkholderiales</taxon>
        <taxon>Sphaerotilaceae</taxon>
        <taxon>Pseudaquabacterium</taxon>
    </lineage>
</organism>
<comment type="subcellular location">
    <subcellularLocation>
        <location evidence="1">Membrane</location>
        <topology evidence="1">Multi-pass membrane protein</topology>
    </subcellularLocation>
</comment>
<feature type="transmembrane region" description="Helical" evidence="5">
    <location>
        <begin position="166"/>
        <end position="188"/>
    </location>
</feature>
<dbReference type="RefSeq" id="WP_173120987.1">
    <property type="nucleotide sequence ID" value="NZ_JABRWJ010000001.1"/>
</dbReference>
<protein>
    <submittedName>
        <fullName evidence="7">Rhombosortase</fullName>
        <ecNumber evidence="7">3.4.21.-</ecNumber>
    </submittedName>
</protein>
<keyword evidence="4 5" id="KW-0472">Membrane</keyword>
<dbReference type="Pfam" id="PF01694">
    <property type="entry name" value="Rhomboid"/>
    <property type="match status" value="1"/>
</dbReference>
<dbReference type="EC" id="3.4.21.-" evidence="7"/>
<feature type="transmembrane region" description="Helical" evidence="5">
    <location>
        <begin position="84"/>
        <end position="101"/>
    </location>
</feature>
<feature type="transmembrane region" description="Helical" evidence="5">
    <location>
        <begin position="131"/>
        <end position="150"/>
    </location>
</feature>
<gene>
    <name evidence="7" type="primary">rrtA</name>
    <name evidence="7" type="ORF">HLB44_04505</name>
</gene>
<evidence type="ECO:0000313" key="8">
    <source>
        <dbReference type="Proteomes" id="UP000737171"/>
    </source>
</evidence>
<evidence type="ECO:0000259" key="6">
    <source>
        <dbReference type="Pfam" id="PF01694"/>
    </source>
</evidence>
<dbReference type="SUPFAM" id="SSF144091">
    <property type="entry name" value="Rhomboid-like"/>
    <property type="match status" value="1"/>
</dbReference>
<accession>A0ABX2ECS4</accession>
<keyword evidence="8" id="KW-1185">Reference proteome</keyword>
<proteinExistence type="predicted"/>
<evidence type="ECO:0000256" key="3">
    <source>
        <dbReference type="ARBA" id="ARBA00022989"/>
    </source>
</evidence>
<dbReference type="InterPro" id="IPR035952">
    <property type="entry name" value="Rhomboid-like_sf"/>
</dbReference>
<keyword evidence="7" id="KW-0378">Hydrolase</keyword>
<evidence type="ECO:0000256" key="4">
    <source>
        <dbReference type="ARBA" id="ARBA00023136"/>
    </source>
</evidence>
<dbReference type="EMBL" id="JABRWJ010000001">
    <property type="protein sequence ID" value="NRF66237.1"/>
    <property type="molecule type" value="Genomic_DNA"/>
</dbReference>
<evidence type="ECO:0000256" key="5">
    <source>
        <dbReference type="SAM" id="Phobius"/>
    </source>
</evidence>
<dbReference type="Proteomes" id="UP000737171">
    <property type="component" value="Unassembled WGS sequence"/>
</dbReference>
<evidence type="ECO:0000256" key="2">
    <source>
        <dbReference type="ARBA" id="ARBA00022692"/>
    </source>
</evidence>
<feature type="transmembrane region" description="Helical" evidence="5">
    <location>
        <begin position="48"/>
        <end position="72"/>
    </location>
</feature>
<keyword evidence="3 5" id="KW-1133">Transmembrane helix</keyword>
<name>A0ABX2ECS4_9BURK</name>
<dbReference type="NCBIfam" id="TIGR03902">
    <property type="entry name" value="rhom_GG_sort"/>
    <property type="match status" value="1"/>
</dbReference>